<protein>
    <submittedName>
        <fullName evidence="1">Uncharacterized protein</fullName>
    </submittedName>
</protein>
<keyword evidence="2" id="KW-1185">Reference proteome</keyword>
<organism evidence="1 2">
    <name type="scientific">Pistacia integerrima</name>
    <dbReference type="NCBI Taxonomy" id="434235"/>
    <lineage>
        <taxon>Eukaryota</taxon>
        <taxon>Viridiplantae</taxon>
        <taxon>Streptophyta</taxon>
        <taxon>Embryophyta</taxon>
        <taxon>Tracheophyta</taxon>
        <taxon>Spermatophyta</taxon>
        <taxon>Magnoliopsida</taxon>
        <taxon>eudicotyledons</taxon>
        <taxon>Gunneridae</taxon>
        <taxon>Pentapetalae</taxon>
        <taxon>rosids</taxon>
        <taxon>malvids</taxon>
        <taxon>Sapindales</taxon>
        <taxon>Anacardiaceae</taxon>
        <taxon>Pistacia</taxon>
    </lineage>
</organism>
<dbReference type="EMBL" id="CM047742">
    <property type="protein sequence ID" value="KAJ0034537.1"/>
    <property type="molecule type" value="Genomic_DNA"/>
</dbReference>
<proteinExistence type="predicted"/>
<accession>A0ACC0YEH4</accession>
<gene>
    <name evidence="1" type="ORF">Pint_24770</name>
</gene>
<reference evidence="2" key="1">
    <citation type="journal article" date="2023" name="G3 (Bethesda)">
        <title>Genome assembly and association tests identify interacting loci associated with vigor, precocity, and sex in interspecific pistachio rootstocks.</title>
        <authorList>
            <person name="Palmer W."/>
            <person name="Jacygrad E."/>
            <person name="Sagayaradj S."/>
            <person name="Cavanaugh K."/>
            <person name="Han R."/>
            <person name="Bertier L."/>
            <person name="Beede B."/>
            <person name="Kafkas S."/>
            <person name="Golino D."/>
            <person name="Preece J."/>
            <person name="Michelmore R."/>
        </authorList>
    </citation>
    <scope>NUCLEOTIDE SEQUENCE [LARGE SCALE GENOMIC DNA]</scope>
</reference>
<sequence length="425" mass="49136">MLPRRKIINFLLHLHSQNKPRINPLGYSFCNPFCTLNESPNTTESPELPIWLRSHDTQNPVEDFVIPSLASWVENHKLNDPNSIVTHVISEKTDTDVDKISKILKNKYPSPDEVVLALNGSCFSVSNSLVEHILKRFTNNWIPAFGLFTWAKTQTGYRHTPEIYNTMVDILGKSKNFGLMWEVVKEMDELKEGYVTLATMNKVMRRLARGDRYEDAIEAFRGFERYGLKKETMAMNILMDALAKENSVEHAYKVFLEFKNCIPLNSYTFNILLHGWCKARKLGDAERTMDEMQKHGLVPNEENAFKLLQKMEEDSCKPDLQTYAPLLKMCCKKKRMKLLNILLRHMFKNDISIDLGTYTLLVHGLCKSGKLEEACLFFEEMVSRGMVPRDSTYKMLVEELERKSLADAKEKMEKLMSQAKEQESV</sequence>
<evidence type="ECO:0000313" key="1">
    <source>
        <dbReference type="EMBL" id="KAJ0034537.1"/>
    </source>
</evidence>
<dbReference type="Proteomes" id="UP001163603">
    <property type="component" value="Chromosome 7"/>
</dbReference>
<comment type="caution">
    <text evidence="1">The sequence shown here is derived from an EMBL/GenBank/DDBJ whole genome shotgun (WGS) entry which is preliminary data.</text>
</comment>
<evidence type="ECO:0000313" key="2">
    <source>
        <dbReference type="Proteomes" id="UP001163603"/>
    </source>
</evidence>
<name>A0ACC0YEH4_9ROSI</name>